<keyword evidence="6" id="KW-0227">DNA damage</keyword>
<comment type="catalytic activity">
    <reaction evidence="11">
        <text>8-oxo-GTP + H2O = 8-oxo-GMP + diphosphate + H(+)</text>
        <dbReference type="Rhea" id="RHEA:67616"/>
        <dbReference type="ChEBI" id="CHEBI:15377"/>
        <dbReference type="ChEBI" id="CHEBI:15378"/>
        <dbReference type="ChEBI" id="CHEBI:33019"/>
        <dbReference type="ChEBI" id="CHEBI:143553"/>
        <dbReference type="ChEBI" id="CHEBI:145694"/>
    </reaction>
</comment>
<accession>A0ABN0X3N8</accession>
<evidence type="ECO:0000256" key="14">
    <source>
        <dbReference type="ARBA" id="ARBA00041592"/>
    </source>
</evidence>
<sequence>MKVVQVAVGVILRQQQVFITLRDPSLHQGGKWEFPGGKVEAGETVTQALIRELQEEVGIEVSSSQPFMLIEHDYGDKQVKLDIHLVSDFRGEPHGREGQQGRWVDVSELDTYQFPEANMPILSKLAEISRQ</sequence>
<keyword evidence="5" id="KW-0479">Metal-binding</keyword>
<keyword evidence="8" id="KW-0460">Magnesium</keyword>
<dbReference type="NCBIfam" id="NF008044">
    <property type="entry name" value="PRK10776.1"/>
    <property type="match status" value="1"/>
</dbReference>
<evidence type="ECO:0000256" key="4">
    <source>
        <dbReference type="ARBA" id="ARBA00022705"/>
    </source>
</evidence>
<reference evidence="18 19" key="1">
    <citation type="journal article" date="2019" name="Int. J. Syst. Evol. Microbiol.">
        <title>The Global Catalogue of Microorganisms (GCM) 10K type strain sequencing project: providing services to taxonomists for standard genome sequencing and annotation.</title>
        <authorList>
            <consortium name="The Broad Institute Genomics Platform"/>
            <consortium name="The Broad Institute Genome Sequencing Center for Infectious Disease"/>
            <person name="Wu L."/>
            <person name="Ma J."/>
        </authorList>
    </citation>
    <scope>NUCLEOTIDE SEQUENCE [LARGE SCALE GENOMIC DNA]</scope>
    <source>
        <strain evidence="18 19">JCM 13378</strain>
    </source>
</reference>
<evidence type="ECO:0000256" key="3">
    <source>
        <dbReference type="ARBA" id="ARBA00022457"/>
    </source>
</evidence>
<protein>
    <recommendedName>
        <fullName evidence="13">8-oxo-dGTP diphosphatase</fullName>
        <ecNumber evidence="12">3.6.1.55</ecNumber>
    </recommendedName>
    <alternativeName>
        <fullName evidence="16">7,8-dihydro-8-oxoguanine-triphosphatase</fullName>
    </alternativeName>
    <alternativeName>
        <fullName evidence="15">Mutator protein MutT</fullName>
    </alternativeName>
    <alternativeName>
        <fullName evidence="14">dGTP pyrophosphohydrolase</fullName>
    </alternativeName>
</protein>
<evidence type="ECO:0000313" key="18">
    <source>
        <dbReference type="EMBL" id="GAA0354290.1"/>
    </source>
</evidence>
<keyword evidence="19" id="KW-1185">Reference proteome</keyword>
<proteinExistence type="inferred from homology"/>
<dbReference type="InterPro" id="IPR020476">
    <property type="entry name" value="Nudix_hydrolase"/>
</dbReference>
<dbReference type="PROSITE" id="PS51462">
    <property type="entry name" value="NUDIX"/>
    <property type="match status" value="1"/>
</dbReference>
<evidence type="ECO:0000256" key="2">
    <source>
        <dbReference type="ARBA" id="ARBA00005582"/>
    </source>
</evidence>
<feature type="domain" description="Nudix hydrolase" evidence="17">
    <location>
        <begin position="1"/>
        <end position="127"/>
    </location>
</feature>
<evidence type="ECO:0000256" key="9">
    <source>
        <dbReference type="ARBA" id="ARBA00023204"/>
    </source>
</evidence>
<dbReference type="InterPro" id="IPR029119">
    <property type="entry name" value="MutY_C"/>
</dbReference>
<dbReference type="EMBL" id="BAAAEI010000008">
    <property type="protein sequence ID" value="GAA0354290.1"/>
    <property type="molecule type" value="Genomic_DNA"/>
</dbReference>
<organism evidence="18 19">
    <name type="scientific">Bowmanella denitrificans</name>
    <dbReference type="NCBI Taxonomy" id="366582"/>
    <lineage>
        <taxon>Bacteria</taxon>
        <taxon>Pseudomonadati</taxon>
        <taxon>Pseudomonadota</taxon>
        <taxon>Gammaproteobacteria</taxon>
        <taxon>Alteromonadales</taxon>
        <taxon>Alteromonadaceae</taxon>
        <taxon>Bowmanella</taxon>
    </lineage>
</organism>
<dbReference type="RefSeq" id="WP_343844378.1">
    <property type="nucleotide sequence ID" value="NZ_BAAAEI010000008.1"/>
</dbReference>
<keyword evidence="9" id="KW-0234">DNA repair</keyword>
<evidence type="ECO:0000256" key="8">
    <source>
        <dbReference type="ARBA" id="ARBA00022842"/>
    </source>
</evidence>
<comment type="caution">
    <text evidence="18">The sequence shown here is derived from an EMBL/GenBank/DDBJ whole genome shotgun (WGS) entry which is preliminary data.</text>
</comment>
<evidence type="ECO:0000256" key="11">
    <source>
        <dbReference type="ARBA" id="ARBA00036904"/>
    </source>
</evidence>
<evidence type="ECO:0000256" key="13">
    <source>
        <dbReference type="ARBA" id="ARBA00040794"/>
    </source>
</evidence>
<dbReference type="InterPro" id="IPR020084">
    <property type="entry name" value="NUDIX_hydrolase_CS"/>
</dbReference>
<evidence type="ECO:0000256" key="6">
    <source>
        <dbReference type="ARBA" id="ARBA00022763"/>
    </source>
</evidence>
<gene>
    <name evidence="18" type="primary">mutT</name>
    <name evidence="18" type="ORF">GCM10009092_18230</name>
</gene>
<comment type="catalytic activity">
    <reaction evidence="10">
        <text>8-oxo-dGTP + H2O = 8-oxo-dGMP + diphosphate + H(+)</text>
        <dbReference type="Rhea" id="RHEA:31575"/>
        <dbReference type="ChEBI" id="CHEBI:15377"/>
        <dbReference type="ChEBI" id="CHEBI:15378"/>
        <dbReference type="ChEBI" id="CHEBI:33019"/>
        <dbReference type="ChEBI" id="CHEBI:63224"/>
        <dbReference type="ChEBI" id="CHEBI:77896"/>
        <dbReference type="EC" id="3.6.1.55"/>
    </reaction>
</comment>
<evidence type="ECO:0000256" key="7">
    <source>
        <dbReference type="ARBA" id="ARBA00022801"/>
    </source>
</evidence>
<evidence type="ECO:0000313" key="19">
    <source>
        <dbReference type="Proteomes" id="UP001501757"/>
    </source>
</evidence>
<dbReference type="InterPro" id="IPR003561">
    <property type="entry name" value="Mutator_MutT"/>
</dbReference>
<dbReference type="PANTHER" id="PTHR47707">
    <property type="entry name" value="8-OXO-DGTP DIPHOSPHATASE"/>
    <property type="match status" value="1"/>
</dbReference>
<dbReference type="Proteomes" id="UP001501757">
    <property type="component" value="Unassembled WGS sequence"/>
</dbReference>
<dbReference type="SUPFAM" id="SSF55811">
    <property type="entry name" value="Nudix"/>
    <property type="match status" value="1"/>
</dbReference>
<dbReference type="InterPro" id="IPR047127">
    <property type="entry name" value="MutT-like"/>
</dbReference>
<keyword evidence="3" id="KW-0515">Mutator protein</keyword>
<comment type="similarity">
    <text evidence="2">Belongs to the Nudix hydrolase family.</text>
</comment>
<dbReference type="PANTHER" id="PTHR47707:SF1">
    <property type="entry name" value="NUDIX HYDROLASE FAMILY PROTEIN"/>
    <property type="match status" value="1"/>
</dbReference>
<keyword evidence="7" id="KW-0378">Hydrolase</keyword>
<name>A0ABN0X3N8_9ALTE</name>
<evidence type="ECO:0000259" key="17">
    <source>
        <dbReference type="PROSITE" id="PS51462"/>
    </source>
</evidence>
<dbReference type="CDD" id="cd03425">
    <property type="entry name" value="NUDIX_MutT_NudA_like"/>
    <property type="match status" value="1"/>
</dbReference>
<dbReference type="Gene3D" id="3.90.79.10">
    <property type="entry name" value="Nucleoside Triphosphate Pyrophosphohydrolase"/>
    <property type="match status" value="1"/>
</dbReference>
<keyword evidence="4" id="KW-0235">DNA replication</keyword>
<dbReference type="Pfam" id="PF14815">
    <property type="entry name" value="NUDIX_4"/>
    <property type="match status" value="1"/>
</dbReference>
<evidence type="ECO:0000256" key="1">
    <source>
        <dbReference type="ARBA" id="ARBA00001946"/>
    </source>
</evidence>
<evidence type="ECO:0000256" key="5">
    <source>
        <dbReference type="ARBA" id="ARBA00022723"/>
    </source>
</evidence>
<dbReference type="NCBIfam" id="TIGR00586">
    <property type="entry name" value="mutt"/>
    <property type="match status" value="1"/>
</dbReference>
<dbReference type="InterPro" id="IPR000086">
    <property type="entry name" value="NUDIX_hydrolase_dom"/>
</dbReference>
<evidence type="ECO:0000256" key="12">
    <source>
        <dbReference type="ARBA" id="ARBA00038905"/>
    </source>
</evidence>
<evidence type="ECO:0000256" key="15">
    <source>
        <dbReference type="ARBA" id="ARBA00041979"/>
    </source>
</evidence>
<comment type="cofactor">
    <cofactor evidence="1">
        <name>Mg(2+)</name>
        <dbReference type="ChEBI" id="CHEBI:18420"/>
    </cofactor>
</comment>
<dbReference type="PRINTS" id="PR00502">
    <property type="entry name" value="NUDIXFAMILY"/>
</dbReference>
<dbReference type="InterPro" id="IPR015797">
    <property type="entry name" value="NUDIX_hydrolase-like_dom_sf"/>
</dbReference>
<dbReference type="PROSITE" id="PS00893">
    <property type="entry name" value="NUDIX_BOX"/>
    <property type="match status" value="1"/>
</dbReference>
<evidence type="ECO:0000256" key="16">
    <source>
        <dbReference type="ARBA" id="ARBA00042798"/>
    </source>
</evidence>
<dbReference type="EC" id="3.6.1.55" evidence="12"/>
<evidence type="ECO:0000256" key="10">
    <source>
        <dbReference type="ARBA" id="ARBA00035861"/>
    </source>
</evidence>